<organism evidence="1">
    <name type="scientific">Anguilla anguilla</name>
    <name type="common">European freshwater eel</name>
    <name type="synonym">Muraena anguilla</name>
    <dbReference type="NCBI Taxonomy" id="7936"/>
    <lineage>
        <taxon>Eukaryota</taxon>
        <taxon>Metazoa</taxon>
        <taxon>Chordata</taxon>
        <taxon>Craniata</taxon>
        <taxon>Vertebrata</taxon>
        <taxon>Euteleostomi</taxon>
        <taxon>Actinopterygii</taxon>
        <taxon>Neopterygii</taxon>
        <taxon>Teleostei</taxon>
        <taxon>Anguilliformes</taxon>
        <taxon>Anguillidae</taxon>
        <taxon>Anguilla</taxon>
    </lineage>
</organism>
<reference evidence="1" key="2">
    <citation type="journal article" date="2015" name="Fish Shellfish Immunol.">
        <title>Early steps in the European eel (Anguilla anguilla)-Vibrio vulnificus interaction in the gills: Role of the RtxA13 toxin.</title>
        <authorList>
            <person name="Callol A."/>
            <person name="Pajuelo D."/>
            <person name="Ebbesson L."/>
            <person name="Teles M."/>
            <person name="MacKenzie S."/>
            <person name="Amaro C."/>
        </authorList>
    </citation>
    <scope>NUCLEOTIDE SEQUENCE</scope>
</reference>
<sequence length="37" mass="4360">MTFTREYELQVAMEIYRVLVPWCSASIQITDAYCISK</sequence>
<reference evidence="1" key="1">
    <citation type="submission" date="2014-11" db="EMBL/GenBank/DDBJ databases">
        <authorList>
            <person name="Amaro Gonzalez C."/>
        </authorList>
    </citation>
    <scope>NUCLEOTIDE SEQUENCE</scope>
</reference>
<evidence type="ECO:0000313" key="1">
    <source>
        <dbReference type="EMBL" id="JAH86739.1"/>
    </source>
</evidence>
<accession>A0A0E9W8P8</accession>
<protein>
    <submittedName>
        <fullName evidence="1">Uncharacterized protein</fullName>
    </submittedName>
</protein>
<proteinExistence type="predicted"/>
<name>A0A0E9W8P8_ANGAN</name>
<dbReference type="EMBL" id="GBXM01021838">
    <property type="protein sequence ID" value="JAH86739.1"/>
    <property type="molecule type" value="Transcribed_RNA"/>
</dbReference>
<dbReference type="AlphaFoldDB" id="A0A0E9W8P8"/>